<reference evidence="1" key="1">
    <citation type="submission" date="2025-05" db="UniProtKB">
        <authorList>
            <consortium name="RefSeq"/>
        </authorList>
    </citation>
    <scope>NUCLEOTIDE SEQUENCE [LARGE SCALE GENOMIC DNA]</scope>
</reference>
<dbReference type="Proteomes" id="UP001652625">
    <property type="component" value="Chromosome 01"/>
</dbReference>
<accession>A0ABM4B573</accession>
<proteinExistence type="predicted"/>
<keyword evidence="1" id="KW-1185">Reference proteome</keyword>
<dbReference type="GeneID" id="136075292"/>
<gene>
    <name evidence="2" type="primary">LOC136075292</name>
</gene>
<dbReference type="RefSeq" id="XP_065643996.1">
    <property type="nucleotide sequence ID" value="XM_065787924.1"/>
</dbReference>
<protein>
    <submittedName>
        <fullName evidence="2">Uncharacterized protein LOC136075292</fullName>
    </submittedName>
</protein>
<reference evidence="2" key="2">
    <citation type="submission" date="2025-08" db="UniProtKB">
        <authorList>
            <consortium name="RefSeq"/>
        </authorList>
    </citation>
    <scope>IDENTIFICATION</scope>
</reference>
<sequence>MNGKTNFDDKLKLDYKENFSSIHQINKPFENFSKLKIVFNGNSTYSMLQTQDEDITQPSMEEITQPSMEEITQPSMEEITQPSMEEITQPSMEEITQPSMEEITQPSMEDITQPLMEEITGNSEKILCDEINKDENQNVEQKLIPTLPFYDDANKQEKNRKISLAKRKQNKETQVLYTELKKEEEFVLIASEVVEKVDFEDKVEHKSAELSYSLVDNNSNIISVTDQNNKTQNPPDDQDQRYNNKKYNTFKTNGKTNFSKKVVNIDHKSPFTNARLSMVDDTSSSVITADEVVKRRSESSLNLSSPYPLDAEQLSSSQLTFLQEKLGEEDRVSQHFKKQFTLKETDNEFDGSPIVHPVQNDPVLTVGEIRAKVEQIVSLKNISDTEKNKIVELKQIEKEHYKLFIQQLAYKKTQEELKDLVEVLSDLGYLTTKLGELSGELKYFTDAAVFYQYVITILNEKLTTESKNSFFKQELTNPYQKLTDIQELIFTAIDGE</sequence>
<evidence type="ECO:0000313" key="2">
    <source>
        <dbReference type="RefSeq" id="XP_065643996.1"/>
    </source>
</evidence>
<organism evidence="1 2">
    <name type="scientific">Hydra vulgaris</name>
    <name type="common">Hydra</name>
    <name type="synonym">Hydra attenuata</name>
    <dbReference type="NCBI Taxonomy" id="6087"/>
    <lineage>
        <taxon>Eukaryota</taxon>
        <taxon>Metazoa</taxon>
        <taxon>Cnidaria</taxon>
        <taxon>Hydrozoa</taxon>
        <taxon>Hydroidolina</taxon>
        <taxon>Anthoathecata</taxon>
        <taxon>Aplanulata</taxon>
        <taxon>Hydridae</taxon>
        <taxon>Hydra</taxon>
    </lineage>
</organism>
<name>A0ABM4B573_HYDVU</name>
<evidence type="ECO:0000313" key="1">
    <source>
        <dbReference type="Proteomes" id="UP001652625"/>
    </source>
</evidence>